<evidence type="ECO:0000256" key="5">
    <source>
        <dbReference type="ARBA" id="ARBA00023237"/>
    </source>
</evidence>
<dbReference type="Proteomes" id="UP000557307">
    <property type="component" value="Unassembled WGS sequence"/>
</dbReference>
<gene>
    <name evidence="7" type="ORF">HNQ92_001210</name>
</gene>
<keyword evidence="5" id="KW-0998">Cell outer membrane</keyword>
<keyword evidence="2" id="KW-0812">Transmembrane</keyword>
<dbReference type="PANTHER" id="PTHR12815">
    <property type="entry name" value="SORTING AND ASSEMBLY MACHINERY SAMM50 PROTEIN FAMILY MEMBER"/>
    <property type="match status" value="1"/>
</dbReference>
<sequence length="811" mass="92785">MIVLGLLGFLLAGLVGCAPSLNTNGARSYLLGTSSIKGNSTIKDSELEALIPQKPNRRFLGLPIFPYLALYRAGQVVYSREEKQRKLREITQEYQQKAAGLENAPDRLKKVQRTYGKKIERARRRVEQGNFAMRVLGEPPVYFNEQEVSRNAEKMQSYLFNNGYFKGQVSHTTDTSFQRVRVRYLITENRPTLIRQVRYQLPDLHIDSLLTASQKQSLLIPKKRYDGDAFEEERIRIETLLRDNGYYGFSRQYVSFLVNDTIVSPATDSLYQQVDILVRVSNPPGQASHKTYTVEAVDFELLPPNSGLPLLGDTTRFQGIRYLYSDQRFSPRILNSKIRVRPGALYSQQNERDTQRQLSLTDQFRFVNYGYDSSSTQLKEFFRVIPMDKYQLSADVGLNVIQQQTPGPFANLSYKVRNVFHGLENFEVNLRGGIEAVTGFSNADRLYRSQEVSLNTSLIFPQLLLPVGASRYQLGRFNPRTQVGLGFNYINRPEYTRTSVKSALTYSLQPSVSTFYNLSLIDLNILNTTRLDREFQNLLDTLQEQGNNLINSFRKSFVSDVNFTFIHNTNSFLEAPTNAHYLRVALESGGTSLSLFPGQQQLIQNVFGNLQFFQYLRWNVDYRRYWPIRGYSSFVARVNSGSVYSYGVSTVPPYEKYFFAGGSNSIRAWLPRRLGPGSSPPRLTSGNFSVEAPGDFLLEGNLELRGRLAQFFGNINYALFLDAGNVWNLTTPGTSGRDDAFSKNFLREIAVGTGFGIRYDLSYFVLRFDFGIRVYDPYLQEFVLDELRFRQLFNTRQKNFLNINLGVGYPF</sequence>
<dbReference type="Pfam" id="PF01103">
    <property type="entry name" value="Omp85"/>
    <property type="match status" value="1"/>
</dbReference>
<comment type="caution">
    <text evidence="7">The sequence shown here is derived from an EMBL/GenBank/DDBJ whole genome shotgun (WGS) entry which is preliminary data.</text>
</comment>
<evidence type="ECO:0000256" key="3">
    <source>
        <dbReference type="ARBA" id="ARBA00022729"/>
    </source>
</evidence>
<dbReference type="InterPro" id="IPR039910">
    <property type="entry name" value="D15-like"/>
</dbReference>
<evidence type="ECO:0000313" key="8">
    <source>
        <dbReference type="Proteomes" id="UP000557307"/>
    </source>
</evidence>
<evidence type="ECO:0000256" key="4">
    <source>
        <dbReference type="ARBA" id="ARBA00023136"/>
    </source>
</evidence>
<evidence type="ECO:0000259" key="6">
    <source>
        <dbReference type="Pfam" id="PF01103"/>
    </source>
</evidence>
<keyword evidence="3" id="KW-0732">Signal</keyword>
<dbReference type="InterPro" id="IPR000184">
    <property type="entry name" value="Bac_surfAg_D15"/>
</dbReference>
<keyword evidence="4" id="KW-0472">Membrane</keyword>
<feature type="domain" description="Bacterial surface antigen (D15)" evidence="6">
    <location>
        <begin position="488"/>
        <end position="775"/>
    </location>
</feature>
<accession>A0A840THZ3</accession>
<dbReference type="PANTHER" id="PTHR12815:SF47">
    <property type="entry name" value="TRANSLOCATION AND ASSEMBLY MODULE SUBUNIT TAMA"/>
    <property type="match status" value="1"/>
</dbReference>
<dbReference type="AlphaFoldDB" id="A0A840THZ3"/>
<reference evidence="7 8" key="1">
    <citation type="submission" date="2020-08" db="EMBL/GenBank/DDBJ databases">
        <title>Genomic Encyclopedia of Type Strains, Phase IV (KMG-IV): sequencing the most valuable type-strain genomes for metagenomic binning, comparative biology and taxonomic classification.</title>
        <authorList>
            <person name="Goeker M."/>
        </authorList>
    </citation>
    <scope>NUCLEOTIDE SEQUENCE [LARGE SCALE GENOMIC DNA]</scope>
    <source>
        <strain evidence="7 8">DSM 105074</strain>
    </source>
</reference>
<protein>
    <submittedName>
        <fullName evidence="7">Outer membrane protein assembly factor BamA</fullName>
    </submittedName>
</protein>
<keyword evidence="8" id="KW-1185">Reference proteome</keyword>
<evidence type="ECO:0000313" key="7">
    <source>
        <dbReference type="EMBL" id="MBB5283084.1"/>
    </source>
</evidence>
<dbReference type="Gene3D" id="2.40.160.50">
    <property type="entry name" value="membrane protein fhac: a member of the omp85/tpsb transporter family"/>
    <property type="match status" value="1"/>
</dbReference>
<evidence type="ECO:0000256" key="2">
    <source>
        <dbReference type="ARBA" id="ARBA00022692"/>
    </source>
</evidence>
<dbReference type="EMBL" id="JACHGF010000002">
    <property type="protein sequence ID" value="MBB5283084.1"/>
    <property type="molecule type" value="Genomic_DNA"/>
</dbReference>
<proteinExistence type="predicted"/>
<dbReference type="GO" id="GO:0019867">
    <property type="term" value="C:outer membrane"/>
    <property type="evidence" value="ECO:0007669"/>
    <property type="project" value="InterPro"/>
</dbReference>
<evidence type="ECO:0000256" key="1">
    <source>
        <dbReference type="ARBA" id="ARBA00004370"/>
    </source>
</evidence>
<dbReference type="RefSeq" id="WP_343062968.1">
    <property type="nucleotide sequence ID" value="NZ_JACHGF010000002.1"/>
</dbReference>
<comment type="subcellular location">
    <subcellularLocation>
        <location evidence="1">Membrane</location>
    </subcellularLocation>
</comment>
<organism evidence="7 8">
    <name type="scientific">Rhabdobacter roseus</name>
    <dbReference type="NCBI Taxonomy" id="1655419"/>
    <lineage>
        <taxon>Bacteria</taxon>
        <taxon>Pseudomonadati</taxon>
        <taxon>Bacteroidota</taxon>
        <taxon>Cytophagia</taxon>
        <taxon>Cytophagales</taxon>
        <taxon>Cytophagaceae</taxon>
        <taxon>Rhabdobacter</taxon>
    </lineage>
</organism>
<name>A0A840THZ3_9BACT</name>